<dbReference type="AlphaFoldDB" id="A0A2K8JX24"/>
<name>A0A2K8JX24_PRIPG</name>
<evidence type="ECO:0000313" key="2">
    <source>
        <dbReference type="EMBL" id="ATU82967.1"/>
    </source>
</evidence>
<proteinExistence type="evidence at transcript level"/>
<dbReference type="EMBL" id="KY031216">
    <property type="protein sequence ID" value="ATU82967.1"/>
    <property type="molecule type" value="mRNA"/>
</dbReference>
<sequence length="97" mass="11349">MNRFSLLFILVAVIRDSTGFYFSSASLGGQIQGDQRWQDFDNKFDNSFDDRFSYQAPTHQQYVDYQHQSYQHNSESLRPTQTLLQATQHLIAPVKQK</sequence>
<feature type="signal peptide" evidence="1">
    <location>
        <begin position="1"/>
        <end position="19"/>
    </location>
</feature>
<accession>A0A2K8JX24</accession>
<evidence type="ECO:0000256" key="1">
    <source>
        <dbReference type="SAM" id="SignalP"/>
    </source>
</evidence>
<reference evidence="2" key="1">
    <citation type="submission" date="2016-10" db="EMBL/GenBank/DDBJ databases">
        <title>The assassin bug Pristhesancus plagipennis produces two different types of venom.</title>
        <authorList>
            <person name="Walker A.A."/>
            <person name="Herzig V."/>
            <person name="Jin J."/>
            <person name="Fry B.G."/>
            <person name="King G.F."/>
        </authorList>
    </citation>
    <scope>NUCLEOTIDE SEQUENCE</scope>
    <source>
        <tissue evidence="2">Venom/labial glands</tissue>
    </source>
</reference>
<organism evidence="2">
    <name type="scientific">Pristhesancus plagipennis</name>
    <name type="common">Common assassin bug</name>
    <dbReference type="NCBI Taxonomy" id="1955184"/>
    <lineage>
        <taxon>Eukaryota</taxon>
        <taxon>Metazoa</taxon>
        <taxon>Ecdysozoa</taxon>
        <taxon>Arthropoda</taxon>
        <taxon>Hexapoda</taxon>
        <taxon>Insecta</taxon>
        <taxon>Pterygota</taxon>
        <taxon>Neoptera</taxon>
        <taxon>Paraneoptera</taxon>
        <taxon>Hemiptera</taxon>
        <taxon>Heteroptera</taxon>
        <taxon>Panheteroptera</taxon>
        <taxon>Cimicomorpha</taxon>
        <taxon>Reduviidae</taxon>
        <taxon>Harpactorinae</taxon>
        <taxon>Harpactorini</taxon>
        <taxon>Pristhesancus</taxon>
    </lineage>
</organism>
<protein>
    <submittedName>
        <fullName evidence="2">Uncharacterized protein</fullName>
    </submittedName>
</protein>
<feature type="chain" id="PRO_5014875099" evidence="1">
    <location>
        <begin position="20"/>
        <end position="97"/>
    </location>
</feature>
<keyword evidence="1" id="KW-0732">Signal</keyword>